<dbReference type="InterPro" id="IPR000477">
    <property type="entry name" value="RT_dom"/>
</dbReference>
<accession>A0ABQ9HYX6</accession>
<organism evidence="2 3">
    <name type="scientific">Dryococelus australis</name>
    <dbReference type="NCBI Taxonomy" id="614101"/>
    <lineage>
        <taxon>Eukaryota</taxon>
        <taxon>Metazoa</taxon>
        <taxon>Ecdysozoa</taxon>
        <taxon>Arthropoda</taxon>
        <taxon>Hexapoda</taxon>
        <taxon>Insecta</taxon>
        <taxon>Pterygota</taxon>
        <taxon>Neoptera</taxon>
        <taxon>Polyneoptera</taxon>
        <taxon>Phasmatodea</taxon>
        <taxon>Verophasmatodea</taxon>
        <taxon>Anareolatae</taxon>
        <taxon>Phasmatidae</taxon>
        <taxon>Eurycanthinae</taxon>
        <taxon>Dryococelus</taxon>
    </lineage>
</organism>
<evidence type="ECO:0000259" key="1">
    <source>
        <dbReference type="PROSITE" id="PS50878"/>
    </source>
</evidence>
<feature type="domain" description="Reverse transcriptase" evidence="1">
    <location>
        <begin position="52"/>
        <end position="293"/>
    </location>
</feature>
<dbReference type="Proteomes" id="UP001159363">
    <property type="component" value="Chromosome 3"/>
</dbReference>
<dbReference type="PROSITE" id="PS50878">
    <property type="entry name" value="RT_POL"/>
    <property type="match status" value="1"/>
</dbReference>
<protein>
    <recommendedName>
        <fullName evidence="1">Reverse transcriptase domain-containing protein</fullName>
    </recommendedName>
</protein>
<dbReference type="Pfam" id="PF00078">
    <property type="entry name" value="RVT_1"/>
    <property type="match status" value="1"/>
</dbReference>
<evidence type="ECO:0000313" key="3">
    <source>
        <dbReference type="Proteomes" id="UP001159363"/>
    </source>
</evidence>
<reference evidence="2 3" key="1">
    <citation type="submission" date="2023-02" db="EMBL/GenBank/DDBJ databases">
        <title>LHISI_Scaffold_Assembly.</title>
        <authorList>
            <person name="Stuart O.P."/>
            <person name="Cleave R."/>
            <person name="Magrath M.J.L."/>
            <person name="Mikheyev A.S."/>
        </authorList>
    </citation>
    <scope>NUCLEOTIDE SEQUENCE [LARGE SCALE GENOMIC DNA]</scope>
    <source>
        <strain evidence="2">Daus_M_001</strain>
        <tissue evidence="2">Leg muscle</tissue>
    </source>
</reference>
<proteinExistence type="predicted"/>
<dbReference type="EMBL" id="JARBHB010000003">
    <property type="protein sequence ID" value="KAJ8889590.1"/>
    <property type="molecule type" value="Genomic_DNA"/>
</dbReference>
<dbReference type="PANTHER" id="PTHR33332">
    <property type="entry name" value="REVERSE TRANSCRIPTASE DOMAIN-CONTAINING PROTEIN"/>
    <property type="match status" value="1"/>
</dbReference>
<gene>
    <name evidence="2" type="ORF">PR048_009090</name>
</gene>
<dbReference type="InterPro" id="IPR043502">
    <property type="entry name" value="DNA/RNA_pol_sf"/>
</dbReference>
<name>A0ABQ9HYX6_9NEOP</name>
<comment type="caution">
    <text evidence="2">The sequence shown here is derived from an EMBL/GenBank/DDBJ whole genome shotgun (WGS) entry which is preliminary data.</text>
</comment>
<dbReference type="CDD" id="cd01650">
    <property type="entry name" value="RT_nLTR_like"/>
    <property type="match status" value="1"/>
</dbReference>
<dbReference type="SUPFAM" id="SSF56672">
    <property type="entry name" value="DNA/RNA polymerases"/>
    <property type="match status" value="1"/>
</dbReference>
<keyword evidence="3" id="KW-1185">Reference proteome</keyword>
<sequence>MFAPDYVPLPTEVVPFEHVATSYVRVLLGSRHLMSDITDDELLFSPCDSSTAPSTDGKIPSQWQLQLVVLIKMTNKVEFTPETFRPITLLYTLEKTFECILKLRFEWWLEVNSLLHLDQFGFQKGWSTIDAVATWQSRVQQAIARKSILFSVFLDMSSAFDFVLLPNLLDELKLLGRPGPLVCIIHNLYSSHISHVNVGNKFSTGRTHYIGLPQGDILSPLLFHLYIQPITFNIGPRVHSLSYAYDLTRQDVFNWTLESLQLWLEMKNLALSPKKTKILLFARKHSQWDGVKITYANTNLSLVSSHKYLGIYLYSKLNCLLQMKHLTARIGPCIHTCCGGGPKMLLLIYTLFIHPHIDYGFLFMRHVSLHLPTTLQKLQKSVCIDSMV</sequence>
<evidence type="ECO:0000313" key="2">
    <source>
        <dbReference type="EMBL" id="KAJ8889590.1"/>
    </source>
</evidence>